<dbReference type="PANTHER" id="PTHR20208">
    <property type="entry name" value="STRUCTURE-SPECIFIC ENDONUCLEASE SUBUNIT SLX1"/>
    <property type="match status" value="1"/>
</dbReference>
<dbReference type="EC" id="3.1.-.-" evidence="11"/>
<dbReference type="InterPro" id="IPR027520">
    <property type="entry name" value="Slx1"/>
</dbReference>
<keyword evidence="10 11" id="KW-0539">Nucleus</keyword>
<keyword evidence="3 11" id="KW-0255">Endonuclease</keyword>
<feature type="compositionally biased region" description="Acidic residues" evidence="12">
    <location>
        <begin position="322"/>
        <end position="337"/>
    </location>
</feature>
<protein>
    <recommendedName>
        <fullName evidence="11">Structure-specific endonuclease subunit SLX1 homolog</fullName>
        <ecNumber evidence="11">3.1.-.-</ecNumber>
    </recommendedName>
</protein>
<reference evidence="14" key="2">
    <citation type="journal article" date="2018" name="Biosci. Biotechnol. Biochem.">
        <title>Polysaccharide hydrolase of the hadal zone amphipods Hirondellea gigas.</title>
        <authorList>
            <person name="Kobayashi H."/>
            <person name="Nagahama T."/>
            <person name="Arai W."/>
            <person name="Sasagawa Y."/>
            <person name="Umeda M."/>
            <person name="Hayashi T."/>
            <person name="Nikaido I."/>
            <person name="Watanabe H."/>
            <person name="Oguri K."/>
            <person name="Kitazato H."/>
            <person name="Fujioka K."/>
            <person name="Kido Y."/>
            <person name="Takami H."/>
        </authorList>
    </citation>
    <scope>NUCLEOTIDE SEQUENCE</scope>
    <source>
        <tissue evidence="14">Whole body</tissue>
    </source>
</reference>
<dbReference type="GO" id="GO:0008821">
    <property type="term" value="F:crossover junction DNA endonuclease activity"/>
    <property type="evidence" value="ECO:0007669"/>
    <property type="project" value="TreeGrafter"/>
</dbReference>
<dbReference type="CDD" id="cd10455">
    <property type="entry name" value="GIY-YIG_SLX1"/>
    <property type="match status" value="1"/>
</dbReference>
<evidence type="ECO:0000256" key="6">
    <source>
        <dbReference type="ARBA" id="ARBA00022801"/>
    </source>
</evidence>
<keyword evidence="6 11" id="KW-0378">Hydrolase</keyword>
<dbReference type="InterPro" id="IPR035901">
    <property type="entry name" value="GIY-YIG_endonuc_sf"/>
</dbReference>
<dbReference type="InterPro" id="IPR000305">
    <property type="entry name" value="GIY-YIG_endonuc"/>
</dbReference>
<comment type="similarity">
    <text evidence="11">Belongs to the SLX1 family.</text>
</comment>
<evidence type="ECO:0000256" key="9">
    <source>
        <dbReference type="ARBA" id="ARBA00023204"/>
    </source>
</evidence>
<dbReference type="GO" id="GO:0008270">
    <property type="term" value="F:zinc ion binding"/>
    <property type="evidence" value="ECO:0007669"/>
    <property type="project" value="UniProtKB-KW"/>
</dbReference>
<evidence type="ECO:0000256" key="12">
    <source>
        <dbReference type="SAM" id="MobiDB-lite"/>
    </source>
</evidence>
<evidence type="ECO:0000313" key="15">
    <source>
        <dbReference type="EMBL" id="LAC23184.1"/>
    </source>
</evidence>
<dbReference type="InterPro" id="IPR050381">
    <property type="entry name" value="SLX1_endonuclease"/>
</dbReference>
<comment type="function">
    <text evidence="11">Catalytic subunit of a heterodimeric structure-specific endonuclease that resolves DNA secondary structures generated during DNA repair and recombination. Has endonuclease activity towards branched DNA substrates, introducing single-strand cuts in duplex DNA close to junctions with ss-DNA.</text>
</comment>
<evidence type="ECO:0000256" key="5">
    <source>
        <dbReference type="ARBA" id="ARBA00022771"/>
    </source>
</evidence>
<evidence type="ECO:0000256" key="3">
    <source>
        <dbReference type="ARBA" id="ARBA00022759"/>
    </source>
</evidence>
<feature type="region of interest" description="Disordered" evidence="12">
    <location>
        <begin position="299"/>
        <end position="347"/>
    </location>
</feature>
<keyword evidence="7" id="KW-0862">Zinc</keyword>
<dbReference type="PROSITE" id="PS50164">
    <property type="entry name" value="GIY_YIG"/>
    <property type="match status" value="1"/>
</dbReference>
<dbReference type="EMBL" id="IACT01003968">
    <property type="protein sequence ID" value="LAC23184.1"/>
    <property type="molecule type" value="mRNA"/>
</dbReference>
<feature type="domain" description="GIY-YIG" evidence="13">
    <location>
        <begin position="6"/>
        <end position="91"/>
    </location>
</feature>
<dbReference type="Gene3D" id="3.30.40.10">
    <property type="entry name" value="Zinc/RING finger domain, C3HC4 (zinc finger)"/>
    <property type="match status" value="1"/>
</dbReference>
<dbReference type="Gene3D" id="3.40.1440.10">
    <property type="entry name" value="GIY-YIG endonuclease"/>
    <property type="match status" value="1"/>
</dbReference>
<keyword evidence="4 11" id="KW-0227">DNA damage</keyword>
<evidence type="ECO:0000256" key="11">
    <source>
        <dbReference type="HAMAP-Rule" id="MF_03100"/>
    </source>
</evidence>
<comment type="caution">
    <text evidence="11">Lacks conserved residue(s) required for the propagation of feature annotation.</text>
</comment>
<dbReference type="SUPFAM" id="SSF57903">
    <property type="entry name" value="FYVE/PHD zinc finger"/>
    <property type="match status" value="1"/>
</dbReference>
<accession>A0A2P2I601</accession>
<keyword evidence="2" id="KW-0479">Metal-binding</keyword>
<evidence type="ECO:0000259" key="13">
    <source>
        <dbReference type="PROSITE" id="PS50164"/>
    </source>
</evidence>
<dbReference type="HAMAP" id="MF_03100">
    <property type="entry name" value="Endonuc_su_Slx1"/>
    <property type="match status" value="1"/>
</dbReference>
<feature type="compositionally biased region" description="Polar residues" evidence="12">
    <location>
        <begin position="240"/>
        <end position="249"/>
    </location>
</feature>
<dbReference type="InterPro" id="IPR013083">
    <property type="entry name" value="Znf_RING/FYVE/PHD"/>
</dbReference>
<feature type="region of interest" description="Disordered" evidence="12">
    <location>
        <begin position="220"/>
        <end position="254"/>
    </location>
</feature>
<keyword evidence="1 11" id="KW-0540">Nuclease</keyword>
<feature type="compositionally biased region" description="Low complexity" evidence="12">
    <location>
        <begin position="226"/>
        <end position="239"/>
    </location>
</feature>
<evidence type="ECO:0000256" key="2">
    <source>
        <dbReference type="ARBA" id="ARBA00022723"/>
    </source>
</evidence>
<dbReference type="SUPFAM" id="SSF82771">
    <property type="entry name" value="GIY-YIG endonuclease"/>
    <property type="match status" value="1"/>
</dbReference>
<evidence type="ECO:0000313" key="14">
    <source>
        <dbReference type="EMBL" id="LAB69452.1"/>
    </source>
</evidence>
<keyword evidence="5" id="KW-0863">Zinc-finger</keyword>
<dbReference type="AlphaFoldDB" id="A0A2P2I601"/>
<dbReference type="InterPro" id="IPR011011">
    <property type="entry name" value="Znf_FYVE_PHD"/>
</dbReference>
<organism evidence="14">
    <name type="scientific">Hirondellea gigas</name>
    <dbReference type="NCBI Taxonomy" id="1518452"/>
    <lineage>
        <taxon>Eukaryota</taxon>
        <taxon>Metazoa</taxon>
        <taxon>Ecdysozoa</taxon>
        <taxon>Arthropoda</taxon>
        <taxon>Crustacea</taxon>
        <taxon>Multicrustacea</taxon>
        <taxon>Malacostraca</taxon>
        <taxon>Eumalacostraca</taxon>
        <taxon>Peracarida</taxon>
        <taxon>Amphipoda</taxon>
        <taxon>Amphilochidea</taxon>
        <taxon>Lysianassida</taxon>
        <taxon>Lysianassidira</taxon>
        <taxon>Lysianassoidea</taxon>
        <taxon>Lysianassidae</taxon>
        <taxon>Hirondellea</taxon>
    </lineage>
</organism>
<evidence type="ECO:0000256" key="1">
    <source>
        <dbReference type="ARBA" id="ARBA00022722"/>
    </source>
</evidence>
<name>A0A2P2I601_9CRUS</name>
<dbReference type="Pfam" id="PF01541">
    <property type="entry name" value="GIY-YIG"/>
    <property type="match status" value="1"/>
</dbReference>
<keyword evidence="8 11" id="KW-0233">DNA recombination</keyword>
<reference evidence="15" key="1">
    <citation type="submission" date="2017-11" db="EMBL/GenBank/DDBJ databases">
        <title>The sensing device of the deep-sea amphipod.</title>
        <authorList>
            <person name="Kobayashi H."/>
            <person name="Nagahama T."/>
            <person name="Arai W."/>
            <person name="Sasagawa Y."/>
            <person name="Umeda M."/>
            <person name="Hayashi T."/>
            <person name="Nikaido I."/>
            <person name="Watanabe H."/>
            <person name="Oguri K."/>
            <person name="Kitazato H."/>
            <person name="Fujioka K."/>
            <person name="Kido Y."/>
            <person name="Takami H."/>
        </authorList>
    </citation>
    <scope>NUCLEOTIDE SEQUENCE</scope>
    <source>
        <tissue evidence="15">Whole body</tissue>
    </source>
</reference>
<comment type="subcellular location">
    <subcellularLocation>
        <location evidence="11">Nucleus</location>
    </subcellularLocation>
</comment>
<sequence>MSSNDGFYGVYLLVSENPARRGLTYIGFTVHPARRLRQHNRGSHAGGAGKTSSRGPWSMVLITHGFPNEVSALRVEWAWQHPDSSRRLKNVSRKRSTESRLQYSLRLLGCILNTTPWCALPLTVTWLDQRYYTPFPEQEPPPHIPVTFCSVDEVRKSLRGGAAENRSDQENEQQPQGQQSTRVCSLCSRSMELQDMIRCVHKGCLLVSHVVCLGQQLLTQPTRPHPATTQPPITAATKTISGSQTNAGRSTADKGSKKAKESCCATAAPLLPVEGKCPSCGGTLLWGDLVRPLSVACASSRGSNRGKGVWGGPQQETASGDNGEDFDCTEESDEYDDDHWANMLTQR</sequence>
<evidence type="ECO:0000256" key="7">
    <source>
        <dbReference type="ARBA" id="ARBA00022833"/>
    </source>
</evidence>
<evidence type="ECO:0000256" key="4">
    <source>
        <dbReference type="ARBA" id="ARBA00022763"/>
    </source>
</evidence>
<comment type="subunit">
    <text evidence="11">Forms a heterodimer with a member of the SLX4 family.</text>
</comment>
<proteinExistence type="evidence at transcript level"/>
<evidence type="ECO:0000256" key="8">
    <source>
        <dbReference type="ARBA" id="ARBA00023172"/>
    </source>
</evidence>
<dbReference type="GO" id="GO:0017108">
    <property type="term" value="F:5'-flap endonuclease activity"/>
    <property type="evidence" value="ECO:0007669"/>
    <property type="project" value="InterPro"/>
</dbReference>
<dbReference type="GO" id="GO:0000724">
    <property type="term" value="P:double-strand break repair via homologous recombination"/>
    <property type="evidence" value="ECO:0007669"/>
    <property type="project" value="TreeGrafter"/>
</dbReference>
<keyword evidence="9 11" id="KW-0234">DNA repair</keyword>
<comment type="cofactor">
    <cofactor evidence="11">
        <name>a divalent metal cation</name>
        <dbReference type="ChEBI" id="CHEBI:60240"/>
    </cofactor>
</comment>
<dbReference type="FunFam" id="3.40.1440.10:FF:000008">
    <property type="entry name" value="Structure-specific endonuclease subunit SLX1 homolog"/>
    <property type="match status" value="1"/>
</dbReference>
<evidence type="ECO:0000256" key="10">
    <source>
        <dbReference type="ARBA" id="ARBA00023242"/>
    </source>
</evidence>
<dbReference type="PANTHER" id="PTHR20208:SF10">
    <property type="entry name" value="STRUCTURE-SPECIFIC ENDONUCLEASE SUBUNIT SLX1"/>
    <property type="match status" value="1"/>
</dbReference>
<dbReference type="EMBL" id="IACF01003844">
    <property type="protein sequence ID" value="LAB69452.1"/>
    <property type="molecule type" value="mRNA"/>
</dbReference>
<dbReference type="GO" id="GO:0033557">
    <property type="term" value="C:Slx1-Slx4 complex"/>
    <property type="evidence" value="ECO:0007669"/>
    <property type="project" value="UniProtKB-UniRule"/>
</dbReference>